<feature type="non-terminal residue" evidence="2">
    <location>
        <position position="69"/>
    </location>
</feature>
<keyword evidence="1" id="KW-0812">Transmembrane</keyword>
<keyword evidence="3" id="KW-1185">Reference proteome</keyword>
<reference evidence="2 3" key="1">
    <citation type="submission" date="2018-09" db="EMBL/GenBank/DDBJ databases">
        <authorList>
            <person name="Livingstone P.G."/>
            <person name="Whitworth D.E."/>
        </authorList>
    </citation>
    <scope>NUCLEOTIDE SEQUENCE [LARGE SCALE GENOMIC DNA]</scope>
    <source>
        <strain evidence="2 3">CA031B</strain>
    </source>
</reference>
<keyword evidence="1" id="KW-1133">Transmembrane helix</keyword>
<evidence type="ECO:0000313" key="3">
    <source>
        <dbReference type="Proteomes" id="UP000278907"/>
    </source>
</evidence>
<feature type="transmembrane region" description="Helical" evidence="1">
    <location>
        <begin position="45"/>
        <end position="67"/>
    </location>
</feature>
<dbReference type="RefSeq" id="WP_208734738.1">
    <property type="nucleotide sequence ID" value="NZ_RAWI01001325.1"/>
</dbReference>
<protein>
    <recommendedName>
        <fullName evidence="4">Fatty acid desaturase</fullName>
    </recommendedName>
</protein>
<dbReference type="EMBL" id="RAWI01001325">
    <property type="protein sequence ID" value="RKH76586.1"/>
    <property type="molecule type" value="Genomic_DNA"/>
</dbReference>
<sequence>MSTTLAEPQAATRSAEQAIAPLARQLAAADRVLQREKGASLVLSAWPWLLAYAVAAICVDVVMHLAAGP</sequence>
<accession>A0ABX9Q5K9</accession>
<evidence type="ECO:0008006" key="4">
    <source>
        <dbReference type="Google" id="ProtNLM"/>
    </source>
</evidence>
<comment type="caution">
    <text evidence="2">The sequence shown here is derived from an EMBL/GenBank/DDBJ whole genome shotgun (WGS) entry which is preliminary data.</text>
</comment>
<name>A0ABX9Q5K9_9BACT</name>
<proteinExistence type="predicted"/>
<gene>
    <name evidence="2" type="ORF">D7Y13_44325</name>
</gene>
<keyword evidence="1" id="KW-0472">Membrane</keyword>
<dbReference type="Proteomes" id="UP000278907">
    <property type="component" value="Unassembled WGS sequence"/>
</dbReference>
<evidence type="ECO:0000256" key="1">
    <source>
        <dbReference type="SAM" id="Phobius"/>
    </source>
</evidence>
<organism evidence="2 3">
    <name type="scientific">Corallococcus praedator</name>
    <dbReference type="NCBI Taxonomy" id="2316724"/>
    <lineage>
        <taxon>Bacteria</taxon>
        <taxon>Pseudomonadati</taxon>
        <taxon>Myxococcota</taxon>
        <taxon>Myxococcia</taxon>
        <taxon>Myxococcales</taxon>
        <taxon>Cystobacterineae</taxon>
        <taxon>Myxococcaceae</taxon>
        <taxon>Corallococcus</taxon>
    </lineage>
</organism>
<evidence type="ECO:0000313" key="2">
    <source>
        <dbReference type="EMBL" id="RKH76586.1"/>
    </source>
</evidence>